<accession>A0A8X6GY12</accession>
<keyword evidence="2" id="KW-1185">Reference proteome</keyword>
<sequence length="103" mass="12520">MPTVDDDDPLNDDKKLVAVGMRMLKAWYENDIYILKGNSFSVESKTNTFVKKYWKWWVKWEVVRGDFCFQLLRQDRNAMDDLKEVCRYVGDREEVKEELWVRF</sequence>
<comment type="caution">
    <text evidence="1">The sequence shown here is derived from an EMBL/GenBank/DDBJ whole genome shotgun (WGS) entry which is preliminary data.</text>
</comment>
<organism evidence="1 2">
    <name type="scientific">Trichonephila clavata</name>
    <name type="common">Joro spider</name>
    <name type="synonym">Nephila clavata</name>
    <dbReference type="NCBI Taxonomy" id="2740835"/>
    <lineage>
        <taxon>Eukaryota</taxon>
        <taxon>Metazoa</taxon>
        <taxon>Ecdysozoa</taxon>
        <taxon>Arthropoda</taxon>
        <taxon>Chelicerata</taxon>
        <taxon>Arachnida</taxon>
        <taxon>Araneae</taxon>
        <taxon>Araneomorphae</taxon>
        <taxon>Entelegynae</taxon>
        <taxon>Araneoidea</taxon>
        <taxon>Nephilidae</taxon>
        <taxon>Trichonephila</taxon>
    </lineage>
</organism>
<protein>
    <submittedName>
        <fullName evidence="1">Uncharacterized protein</fullName>
    </submittedName>
</protein>
<name>A0A8X6GY12_TRICU</name>
<dbReference type="AlphaFoldDB" id="A0A8X6GY12"/>
<reference evidence="1" key="1">
    <citation type="submission" date="2020-07" db="EMBL/GenBank/DDBJ databases">
        <title>Multicomponent nature underlies the extraordinary mechanical properties of spider dragline silk.</title>
        <authorList>
            <person name="Kono N."/>
            <person name="Nakamura H."/>
            <person name="Mori M."/>
            <person name="Yoshida Y."/>
            <person name="Ohtoshi R."/>
            <person name="Malay A.D."/>
            <person name="Moran D.A.P."/>
            <person name="Tomita M."/>
            <person name="Numata K."/>
            <person name="Arakawa K."/>
        </authorList>
    </citation>
    <scope>NUCLEOTIDE SEQUENCE</scope>
</reference>
<evidence type="ECO:0000313" key="1">
    <source>
        <dbReference type="EMBL" id="GFQ92188.1"/>
    </source>
</evidence>
<dbReference type="EMBL" id="BMAO01023979">
    <property type="protein sequence ID" value="GFQ92188.1"/>
    <property type="molecule type" value="Genomic_DNA"/>
</dbReference>
<evidence type="ECO:0000313" key="2">
    <source>
        <dbReference type="Proteomes" id="UP000887116"/>
    </source>
</evidence>
<proteinExistence type="predicted"/>
<gene>
    <name evidence="1" type="ORF">TNCT_600091</name>
</gene>
<dbReference type="Proteomes" id="UP000887116">
    <property type="component" value="Unassembled WGS sequence"/>
</dbReference>